<keyword evidence="2" id="KW-0521">NADP</keyword>
<evidence type="ECO:0000313" key="5">
    <source>
        <dbReference type="Proteomes" id="UP000799764"/>
    </source>
</evidence>
<dbReference type="Proteomes" id="UP000799764">
    <property type="component" value="Unassembled WGS sequence"/>
</dbReference>
<name>A0A9P4U660_9PLEO</name>
<proteinExistence type="inferred from homology"/>
<dbReference type="InterPro" id="IPR002347">
    <property type="entry name" value="SDR_fam"/>
</dbReference>
<evidence type="ECO:0000313" key="4">
    <source>
        <dbReference type="EMBL" id="KAF2439774.1"/>
    </source>
</evidence>
<dbReference type="AlphaFoldDB" id="A0A9P4U660"/>
<keyword evidence="5" id="KW-1185">Reference proteome</keyword>
<accession>A0A9P4U660</accession>
<dbReference type="GO" id="GO:0016491">
    <property type="term" value="F:oxidoreductase activity"/>
    <property type="evidence" value="ECO:0007669"/>
    <property type="project" value="UniProtKB-KW"/>
</dbReference>
<comment type="similarity">
    <text evidence="1">Belongs to the short-chain dehydrogenases/reductases (SDR) family.</text>
</comment>
<keyword evidence="3" id="KW-0560">Oxidoreductase</keyword>
<dbReference type="InterPro" id="IPR036291">
    <property type="entry name" value="NAD(P)-bd_dom_sf"/>
</dbReference>
<dbReference type="SUPFAM" id="SSF51735">
    <property type="entry name" value="NAD(P)-binding Rossmann-fold domains"/>
    <property type="match status" value="1"/>
</dbReference>
<comment type="caution">
    <text evidence="4">The sequence shown here is derived from an EMBL/GenBank/DDBJ whole genome shotgun (WGS) entry which is preliminary data.</text>
</comment>
<gene>
    <name evidence="4" type="ORF">P171DRAFT_435641</name>
</gene>
<dbReference type="CDD" id="cd05233">
    <property type="entry name" value="SDR_c"/>
    <property type="match status" value="1"/>
</dbReference>
<dbReference type="PRINTS" id="PR00080">
    <property type="entry name" value="SDRFAMILY"/>
</dbReference>
<organism evidence="4 5">
    <name type="scientific">Karstenula rhodostoma CBS 690.94</name>
    <dbReference type="NCBI Taxonomy" id="1392251"/>
    <lineage>
        <taxon>Eukaryota</taxon>
        <taxon>Fungi</taxon>
        <taxon>Dikarya</taxon>
        <taxon>Ascomycota</taxon>
        <taxon>Pezizomycotina</taxon>
        <taxon>Dothideomycetes</taxon>
        <taxon>Pleosporomycetidae</taxon>
        <taxon>Pleosporales</taxon>
        <taxon>Massarineae</taxon>
        <taxon>Didymosphaeriaceae</taxon>
        <taxon>Karstenula</taxon>
    </lineage>
</organism>
<dbReference type="FunFam" id="3.40.50.720:FF:000084">
    <property type="entry name" value="Short-chain dehydrogenase reductase"/>
    <property type="match status" value="1"/>
</dbReference>
<protein>
    <submittedName>
        <fullName evidence="4">NAD(P)-binding protein</fullName>
    </submittedName>
</protein>
<sequence>MDPPQNFKDKVVTVAGASRGVGLATAKFVLLRGASVSISSSSAANIAKARAQILEEIPNCDDRLLDFACDITKLDQVEAWISETIKRFGRIDCCANVAGKEQRHIAPLTTLSLEHWREIIDVNMTGMFHLLREELKVVSNGGSIVNVGSVNSKYASFGQGAYIASKHGLMGLTKAAAFEGAPKGIRVNAINPGGIRTEMTAKPFVLPDGGQFNASGDTLPQLIRRMAEPEEIASSICYLLSDEGKFVTKAIWYIDGGFMESNFTA</sequence>
<dbReference type="Gene3D" id="3.40.50.720">
    <property type="entry name" value="NAD(P)-binding Rossmann-like Domain"/>
    <property type="match status" value="1"/>
</dbReference>
<dbReference type="PANTHER" id="PTHR24321">
    <property type="entry name" value="DEHYDROGENASES, SHORT CHAIN"/>
    <property type="match status" value="1"/>
</dbReference>
<dbReference type="PRINTS" id="PR00081">
    <property type="entry name" value="GDHRDH"/>
</dbReference>
<dbReference type="EMBL" id="MU001508">
    <property type="protein sequence ID" value="KAF2439774.1"/>
    <property type="molecule type" value="Genomic_DNA"/>
</dbReference>
<dbReference type="Pfam" id="PF13561">
    <property type="entry name" value="adh_short_C2"/>
    <property type="match status" value="1"/>
</dbReference>
<evidence type="ECO:0000256" key="3">
    <source>
        <dbReference type="ARBA" id="ARBA00023002"/>
    </source>
</evidence>
<dbReference type="PANTHER" id="PTHR24321:SF8">
    <property type="entry name" value="ESTRADIOL 17-BETA-DEHYDROGENASE 8-RELATED"/>
    <property type="match status" value="1"/>
</dbReference>
<evidence type="ECO:0000256" key="2">
    <source>
        <dbReference type="ARBA" id="ARBA00022857"/>
    </source>
</evidence>
<reference evidence="4" key="1">
    <citation type="journal article" date="2020" name="Stud. Mycol.">
        <title>101 Dothideomycetes genomes: a test case for predicting lifestyles and emergence of pathogens.</title>
        <authorList>
            <person name="Haridas S."/>
            <person name="Albert R."/>
            <person name="Binder M."/>
            <person name="Bloem J."/>
            <person name="Labutti K."/>
            <person name="Salamov A."/>
            <person name="Andreopoulos B."/>
            <person name="Baker S."/>
            <person name="Barry K."/>
            <person name="Bills G."/>
            <person name="Bluhm B."/>
            <person name="Cannon C."/>
            <person name="Castanera R."/>
            <person name="Culley D."/>
            <person name="Daum C."/>
            <person name="Ezra D."/>
            <person name="Gonzalez J."/>
            <person name="Henrissat B."/>
            <person name="Kuo A."/>
            <person name="Liang C."/>
            <person name="Lipzen A."/>
            <person name="Lutzoni F."/>
            <person name="Magnuson J."/>
            <person name="Mondo S."/>
            <person name="Nolan M."/>
            <person name="Ohm R."/>
            <person name="Pangilinan J."/>
            <person name="Park H.-J."/>
            <person name="Ramirez L."/>
            <person name="Alfaro M."/>
            <person name="Sun H."/>
            <person name="Tritt A."/>
            <person name="Yoshinaga Y."/>
            <person name="Zwiers L.-H."/>
            <person name="Turgeon B."/>
            <person name="Goodwin S."/>
            <person name="Spatafora J."/>
            <person name="Crous P."/>
            <person name="Grigoriev I."/>
        </authorList>
    </citation>
    <scope>NUCLEOTIDE SEQUENCE</scope>
    <source>
        <strain evidence="4">CBS 690.94</strain>
    </source>
</reference>
<evidence type="ECO:0000256" key="1">
    <source>
        <dbReference type="ARBA" id="ARBA00006484"/>
    </source>
</evidence>
<dbReference type="OrthoDB" id="1669814at2759"/>